<dbReference type="RefSeq" id="WP_189185946.1">
    <property type="nucleotide sequence ID" value="NZ_BMMM01000003.1"/>
</dbReference>
<organism evidence="1 2">
    <name type="scientific">Streptomyces albiflavescens</name>
    <dbReference type="NCBI Taxonomy" id="1623582"/>
    <lineage>
        <taxon>Bacteria</taxon>
        <taxon>Bacillati</taxon>
        <taxon>Actinomycetota</taxon>
        <taxon>Actinomycetes</taxon>
        <taxon>Kitasatosporales</taxon>
        <taxon>Streptomycetaceae</taxon>
        <taxon>Streptomyces</taxon>
    </lineage>
</organism>
<accession>A0A918D2M5</accession>
<sequence>MFVGHSPIAMGSPGQLITTLGHEDRAGLSVVAGGAGLRLRRRVRTTVSTPSAMLVPDLFAVRACTAHTGG</sequence>
<evidence type="ECO:0000313" key="2">
    <source>
        <dbReference type="Proteomes" id="UP000600365"/>
    </source>
</evidence>
<reference evidence="1 2" key="1">
    <citation type="journal article" date="2014" name="Int. J. Syst. Evol. Microbiol.">
        <title>Complete genome sequence of Corynebacterium casei LMG S-19264T (=DSM 44701T), isolated from a smear-ripened cheese.</title>
        <authorList>
            <consortium name="US DOE Joint Genome Institute (JGI-PGF)"/>
            <person name="Walter F."/>
            <person name="Albersmeier A."/>
            <person name="Kalinowski J."/>
            <person name="Ruckert C."/>
        </authorList>
    </citation>
    <scope>NUCLEOTIDE SEQUENCE [LARGE SCALE GENOMIC DNA]</scope>
    <source>
        <strain evidence="1 2">CGMCC 4.7111</strain>
    </source>
</reference>
<dbReference type="Proteomes" id="UP000600365">
    <property type="component" value="Unassembled WGS sequence"/>
</dbReference>
<dbReference type="EMBL" id="BMMM01000003">
    <property type="protein sequence ID" value="GGN59914.1"/>
    <property type="molecule type" value="Genomic_DNA"/>
</dbReference>
<name>A0A918D2M5_9ACTN</name>
<keyword evidence="2" id="KW-1185">Reference proteome</keyword>
<gene>
    <name evidence="1" type="ORF">GCM10011579_024540</name>
</gene>
<comment type="caution">
    <text evidence="1">The sequence shown here is derived from an EMBL/GenBank/DDBJ whole genome shotgun (WGS) entry which is preliminary data.</text>
</comment>
<proteinExistence type="predicted"/>
<protein>
    <submittedName>
        <fullName evidence="1">Uncharacterized protein</fullName>
    </submittedName>
</protein>
<dbReference type="AlphaFoldDB" id="A0A918D2M5"/>
<evidence type="ECO:0000313" key="1">
    <source>
        <dbReference type="EMBL" id="GGN59914.1"/>
    </source>
</evidence>